<dbReference type="SUPFAM" id="SSF53383">
    <property type="entry name" value="PLP-dependent transferases"/>
    <property type="match status" value="1"/>
</dbReference>
<keyword evidence="2 6" id="KW-0032">Aminotransferase</keyword>
<dbReference type="Pfam" id="PF00155">
    <property type="entry name" value="Aminotran_1_2"/>
    <property type="match status" value="1"/>
</dbReference>
<feature type="domain" description="Aminotransferase class I/classII large" evidence="5">
    <location>
        <begin position="36"/>
        <end position="420"/>
    </location>
</feature>
<dbReference type="Gene3D" id="3.90.1150.10">
    <property type="entry name" value="Aspartate Aminotransferase, domain 1"/>
    <property type="match status" value="1"/>
</dbReference>
<dbReference type="CDD" id="cd00609">
    <property type="entry name" value="AAT_like"/>
    <property type="match status" value="1"/>
</dbReference>
<reference evidence="6" key="1">
    <citation type="submission" date="2018-06" db="EMBL/GenBank/DDBJ databases">
        <authorList>
            <person name="Zhirakovskaya E."/>
        </authorList>
    </citation>
    <scope>NUCLEOTIDE SEQUENCE</scope>
</reference>
<organism evidence="6">
    <name type="scientific">hydrothermal vent metagenome</name>
    <dbReference type="NCBI Taxonomy" id="652676"/>
    <lineage>
        <taxon>unclassified sequences</taxon>
        <taxon>metagenomes</taxon>
        <taxon>ecological metagenomes</taxon>
    </lineage>
</organism>
<dbReference type="GO" id="GO:0030170">
    <property type="term" value="F:pyridoxal phosphate binding"/>
    <property type="evidence" value="ECO:0007669"/>
    <property type="project" value="InterPro"/>
</dbReference>
<dbReference type="Gene3D" id="3.40.640.10">
    <property type="entry name" value="Type I PLP-dependent aspartate aminotransferase-like (Major domain)"/>
    <property type="match status" value="1"/>
</dbReference>
<dbReference type="PANTHER" id="PTHR42790">
    <property type="entry name" value="AMINOTRANSFERASE"/>
    <property type="match status" value="1"/>
</dbReference>
<evidence type="ECO:0000256" key="2">
    <source>
        <dbReference type="ARBA" id="ARBA00022576"/>
    </source>
</evidence>
<dbReference type="InterPro" id="IPR004839">
    <property type="entry name" value="Aminotransferase_I/II_large"/>
</dbReference>
<dbReference type="InterPro" id="IPR050859">
    <property type="entry name" value="Class-I_PLP-dep_aminotransf"/>
</dbReference>
<comment type="cofactor">
    <cofactor evidence="1">
        <name>pyridoxal 5'-phosphate</name>
        <dbReference type="ChEBI" id="CHEBI:597326"/>
    </cofactor>
</comment>
<evidence type="ECO:0000256" key="1">
    <source>
        <dbReference type="ARBA" id="ARBA00001933"/>
    </source>
</evidence>
<dbReference type="AlphaFoldDB" id="A0A3B1DXR9"/>
<evidence type="ECO:0000256" key="3">
    <source>
        <dbReference type="ARBA" id="ARBA00022679"/>
    </source>
</evidence>
<dbReference type="InterPro" id="IPR015424">
    <property type="entry name" value="PyrdxlP-dep_Trfase"/>
</dbReference>
<evidence type="ECO:0000259" key="5">
    <source>
        <dbReference type="Pfam" id="PF00155"/>
    </source>
</evidence>
<dbReference type="InterPro" id="IPR015422">
    <property type="entry name" value="PyrdxlP-dep_Trfase_small"/>
</dbReference>
<evidence type="ECO:0000256" key="4">
    <source>
        <dbReference type="ARBA" id="ARBA00022898"/>
    </source>
</evidence>
<dbReference type="PANTHER" id="PTHR42790:SF19">
    <property type="entry name" value="KYNURENINE_ALPHA-AMINOADIPATE AMINOTRANSFERASE, MITOCHONDRIAL"/>
    <property type="match status" value="1"/>
</dbReference>
<accession>A0A3B1DXR9</accession>
<name>A0A3B1DXR9_9ZZZZ</name>
<gene>
    <name evidence="6" type="ORF">MNBD_PLANCTO02-2877</name>
</gene>
<dbReference type="EC" id="2.6.1.1" evidence="6"/>
<keyword evidence="4" id="KW-0663">Pyridoxal phosphate</keyword>
<protein>
    <submittedName>
        <fullName evidence="6">Transcriptional regulator, GntR family / Aspartate aminotransferase</fullName>
        <ecNumber evidence="6">2.6.1.1</ecNumber>
    </submittedName>
</protein>
<dbReference type="GO" id="GO:0004069">
    <property type="term" value="F:L-aspartate:2-oxoglutarate aminotransferase activity"/>
    <property type="evidence" value="ECO:0007669"/>
    <property type="project" value="UniProtKB-EC"/>
</dbReference>
<sequence>MTTQTPETPLKLSHRWKMASDQPISFLMQQGVENPDVISLAAGLVDPATLPVDISRAAANQMLSDNLHAQEVLQYGTTPGAEKIRSCMLQHLAQLEGCSTEELGIGSDQLIMTTGSQQLLSLVGQILLDPGDICLVAAPTYFVFLGTLAGLGAEAVPVKTDENGMCMEALDEKLEELESAGKLDRVKMIYLVSYYENPSGISLSEERRRRAVELAKKWSKSQRIHILEDAAYRELRYDGPQLPSVWSFDDEQQHVILAQTFSKSFSPGVRVGFGVVPRDLVSPICDRKGNEDFGSANLNQHLLATVFEQSAYYPHVEMLQNSYRKKRDCMLAAANRYFSNLDGVSWVHPHGGLYVWMTLPNEIKTGFQSKLFHQATEEEGVMYVPGELCQAGNVQTVPRNQMRLSFGAQSLEGIEQGMQRLAKAVTAIMQRQ</sequence>
<evidence type="ECO:0000313" key="6">
    <source>
        <dbReference type="EMBL" id="VAX40988.1"/>
    </source>
</evidence>
<dbReference type="GO" id="GO:1901605">
    <property type="term" value="P:alpha-amino acid metabolic process"/>
    <property type="evidence" value="ECO:0007669"/>
    <property type="project" value="TreeGrafter"/>
</dbReference>
<keyword evidence="3 6" id="KW-0808">Transferase</keyword>
<dbReference type="EMBL" id="UOGL01000502">
    <property type="protein sequence ID" value="VAX40988.1"/>
    <property type="molecule type" value="Genomic_DNA"/>
</dbReference>
<dbReference type="InterPro" id="IPR015421">
    <property type="entry name" value="PyrdxlP-dep_Trfase_major"/>
</dbReference>
<proteinExistence type="predicted"/>